<reference evidence="2" key="1">
    <citation type="submission" date="2020-02" db="EMBL/GenBank/DDBJ databases">
        <authorList>
            <person name="Meier V. D."/>
        </authorList>
    </citation>
    <scope>NUCLEOTIDE SEQUENCE</scope>
    <source>
        <strain evidence="2">AVDCRST_MAG76</strain>
    </source>
</reference>
<organism evidence="2">
    <name type="scientific">uncultured Acidimicrobiales bacterium</name>
    <dbReference type="NCBI Taxonomy" id="310071"/>
    <lineage>
        <taxon>Bacteria</taxon>
        <taxon>Bacillati</taxon>
        <taxon>Actinomycetota</taxon>
        <taxon>Acidimicrobiia</taxon>
        <taxon>Acidimicrobiales</taxon>
        <taxon>environmental samples</taxon>
    </lineage>
</organism>
<evidence type="ECO:0000256" key="1">
    <source>
        <dbReference type="SAM" id="MobiDB-lite"/>
    </source>
</evidence>
<feature type="non-terminal residue" evidence="2">
    <location>
        <position position="1"/>
    </location>
</feature>
<accession>A0A6J4JBA7</accession>
<protein>
    <submittedName>
        <fullName evidence="2">Uncharacterized protein</fullName>
    </submittedName>
</protein>
<feature type="region of interest" description="Disordered" evidence="1">
    <location>
        <begin position="1"/>
        <end position="65"/>
    </location>
</feature>
<proteinExistence type="predicted"/>
<name>A0A6J4JBA7_9ACTN</name>
<dbReference type="EMBL" id="CADCSZ010000210">
    <property type="protein sequence ID" value="CAA9273564.1"/>
    <property type="molecule type" value="Genomic_DNA"/>
</dbReference>
<dbReference type="AlphaFoldDB" id="A0A6J4JBA7"/>
<feature type="compositionally biased region" description="Low complexity" evidence="1">
    <location>
        <begin position="21"/>
        <end position="52"/>
    </location>
</feature>
<evidence type="ECO:0000313" key="2">
    <source>
        <dbReference type="EMBL" id="CAA9273564.1"/>
    </source>
</evidence>
<sequence length="65" mass="7058">PGTSSCRASWRGSRRRRHSVAGRFRTTSPTWSSSSPPTQPASSRARRSAPTAGWPGPWTSTADRC</sequence>
<feature type="compositionally biased region" description="Low complexity" evidence="1">
    <location>
        <begin position="1"/>
        <end position="11"/>
    </location>
</feature>
<feature type="non-terminal residue" evidence="2">
    <location>
        <position position="65"/>
    </location>
</feature>
<gene>
    <name evidence="2" type="ORF">AVDCRST_MAG76-3522</name>
</gene>